<evidence type="ECO:0000256" key="6">
    <source>
        <dbReference type="ARBA" id="ARBA00022729"/>
    </source>
</evidence>
<dbReference type="Gene3D" id="2.170.130.10">
    <property type="entry name" value="TonB-dependent receptor, plug domain"/>
    <property type="match status" value="1"/>
</dbReference>
<feature type="chain" id="PRO_5046361562" evidence="14">
    <location>
        <begin position="24"/>
        <end position="703"/>
    </location>
</feature>
<evidence type="ECO:0000259" key="15">
    <source>
        <dbReference type="Pfam" id="PF00593"/>
    </source>
</evidence>
<evidence type="ECO:0000256" key="5">
    <source>
        <dbReference type="ARBA" id="ARBA00022692"/>
    </source>
</evidence>
<comment type="subcellular location">
    <subcellularLocation>
        <location evidence="1 11">Cell outer membrane</location>
        <topology evidence="1 11">Multi-pass membrane protein</topology>
    </subcellularLocation>
</comment>
<evidence type="ECO:0000256" key="2">
    <source>
        <dbReference type="ARBA" id="ARBA00008143"/>
    </source>
</evidence>
<dbReference type="InterPro" id="IPR039426">
    <property type="entry name" value="TonB-dep_rcpt-like"/>
</dbReference>
<name>A0ABW4B4E0_9GAMM</name>
<evidence type="ECO:0000256" key="1">
    <source>
        <dbReference type="ARBA" id="ARBA00004571"/>
    </source>
</evidence>
<evidence type="ECO:0000256" key="11">
    <source>
        <dbReference type="PROSITE-ProRule" id="PRU01360"/>
    </source>
</evidence>
<comment type="caution">
    <text evidence="17">The sequence shown here is derived from an EMBL/GenBank/DDBJ whole genome shotgun (WGS) entry which is preliminary data.</text>
</comment>
<dbReference type="CDD" id="cd01347">
    <property type="entry name" value="ligand_gated_channel"/>
    <property type="match status" value="1"/>
</dbReference>
<dbReference type="InterPro" id="IPR011276">
    <property type="entry name" value="TonB_haem/Hb_rcpt"/>
</dbReference>
<protein>
    <submittedName>
        <fullName evidence="17">TonB-dependent hemoglobin/transferrin/lactoferrin family receptor</fullName>
    </submittedName>
</protein>
<feature type="compositionally biased region" description="Polar residues" evidence="13">
    <location>
        <begin position="224"/>
        <end position="237"/>
    </location>
</feature>
<dbReference type="InterPro" id="IPR037066">
    <property type="entry name" value="Plug_dom_sf"/>
</dbReference>
<evidence type="ECO:0000256" key="7">
    <source>
        <dbReference type="ARBA" id="ARBA00023077"/>
    </source>
</evidence>
<evidence type="ECO:0000256" key="8">
    <source>
        <dbReference type="ARBA" id="ARBA00023136"/>
    </source>
</evidence>
<accession>A0ABW4B4E0</accession>
<dbReference type="NCBIfam" id="TIGR01785">
    <property type="entry name" value="TonB-hemin"/>
    <property type="match status" value="1"/>
</dbReference>
<dbReference type="SUPFAM" id="SSF56935">
    <property type="entry name" value="Porins"/>
    <property type="match status" value="1"/>
</dbReference>
<feature type="region of interest" description="Disordered" evidence="13">
    <location>
        <begin position="212"/>
        <end position="241"/>
    </location>
</feature>
<evidence type="ECO:0000313" key="17">
    <source>
        <dbReference type="EMBL" id="MFD1384997.1"/>
    </source>
</evidence>
<dbReference type="InterPro" id="IPR012910">
    <property type="entry name" value="Plug_dom"/>
</dbReference>
<evidence type="ECO:0000256" key="4">
    <source>
        <dbReference type="ARBA" id="ARBA00022452"/>
    </source>
</evidence>
<reference evidence="18" key="1">
    <citation type="journal article" date="2019" name="Int. J. Syst. Evol. Microbiol.">
        <title>The Global Catalogue of Microorganisms (GCM) 10K type strain sequencing project: providing services to taxonomists for standard genome sequencing and annotation.</title>
        <authorList>
            <consortium name="The Broad Institute Genomics Platform"/>
            <consortium name="The Broad Institute Genome Sequencing Center for Infectious Disease"/>
            <person name="Wu L."/>
            <person name="Ma J."/>
        </authorList>
    </citation>
    <scope>NUCLEOTIDE SEQUENCE [LARGE SCALE GENOMIC DNA]</scope>
    <source>
        <strain evidence="18">JCM 30774</strain>
    </source>
</reference>
<evidence type="ECO:0000256" key="9">
    <source>
        <dbReference type="ARBA" id="ARBA00023170"/>
    </source>
</evidence>
<keyword evidence="10 11" id="KW-0998">Cell outer membrane</keyword>
<feature type="domain" description="TonB-dependent receptor-like beta-barrel" evidence="15">
    <location>
        <begin position="254"/>
        <end position="663"/>
    </location>
</feature>
<dbReference type="PROSITE" id="PS52016">
    <property type="entry name" value="TONB_DEPENDENT_REC_3"/>
    <property type="match status" value="1"/>
</dbReference>
<proteinExistence type="inferred from homology"/>
<gene>
    <name evidence="17" type="ORF">ACFQ45_16695</name>
</gene>
<dbReference type="InterPro" id="IPR000531">
    <property type="entry name" value="Beta-barrel_TonB"/>
</dbReference>
<evidence type="ECO:0000313" key="18">
    <source>
        <dbReference type="Proteomes" id="UP001597059"/>
    </source>
</evidence>
<dbReference type="InterPro" id="IPR010949">
    <property type="entry name" value="TonB_Hb/transfer/lactofer_rcpt"/>
</dbReference>
<dbReference type="PANTHER" id="PTHR30069:SF29">
    <property type="entry name" value="HEMOGLOBIN AND HEMOGLOBIN-HAPTOGLOBIN-BINDING PROTEIN 1-RELATED"/>
    <property type="match status" value="1"/>
</dbReference>
<evidence type="ECO:0000256" key="12">
    <source>
        <dbReference type="RuleBase" id="RU003357"/>
    </source>
</evidence>
<keyword evidence="4 11" id="KW-1134">Transmembrane beta strand</keyword>
<dbReference type="InterPro" id="IPR036942">
    <property type="entry name" value="Beta-barrel_TonB_sf"/>
</dbReference>
<dbReference type="Pfam" id="PF07715">
    <property type="entry name" value="Plug"/>
    <property type="match status" value="1"/>
</dbReference>
<sequence>MKDNCFSLSIIAAAVLVSNYVNAASEGASTQLQPITVEAEQTTEQTNLGSSQKEIEASQIDAQLARDLDDLLRYEPGVDASQDSRFGISGVTIRGLDGNRVKISVDGVDQADGYAPTSTYLRTGRNTLDIDALQAVQIEKGGNVTAGSGAFGGSVRYETKDPDNYLNPEGNDTYGAFKLGYKSASNELSKTVTAANRTGKLESLLVYTRRDGNEGENYYGDAGSDQTTGATRQSVDPSEQDSDNILVKSIYNINPANRIGVVAEHYHQSFNADLYSESSDSAMRRADDDRERQRFGIFQDYEQATPISDKLTWQLDYQVTKTTNRTDIETTSLREVDRYYEEKALSLSTDLVKNIGNHRLGYGFNLANKSLDNLSEDTSNSTSRFSPKADVNMAGIYLEDTWKITDRLTLVPGARYDSYGYSTDGDDLSDDYADSNTEKLTGQLAAEFALTERTSLFGKYGTGFRAPKLDELYYYYNSGRGYAIIPNPDLKPEESTFTELGIRVEGQAGSAEVVAFYNDYTNFIESNYSLGATASNPWGEYTTANLSDVVIKGVEAKGHLNLDSTLGQGWSAMGAMAYAEGEDKENNEPLASIAPFSLVAGLGYDAPSEVWGGQLNLTWVAKKSSSDLAESDQWLETSSYSLVDLTAYVKPLENVTINAGIFNAFDEKYVVWNDVRNLSDTSTNLNRYTRAGRNFGIDVTVSF</sequence>
<feature type="domain" description="TonB-dependent receptor plug" evidence="16">
    <location>
        <begin position="49"/>
        <end position="153"/>
    </location>
</feature>
<organism evidence="17 18">
    <name type="scientific">Rhodanobacter aciditrophus</name>
    <dbReference type="NCBI Taxonomy" id="1623218"/>
    <lineage>
        <taxon>Bacteria</taxon>
        <taxon>Pseudomonadati</taxon>
        <taxon>Pseudomonadota</taxon>
        <taxon>Gammaproteobacteria</taxon>
        <taxon>Lysobacterales</taxon>
        <taxon>Rhodanobacteraceae</taxon>
        <taxon>Rhodanobacter</taxon>
    </lineage>
</organism>
<dbReference type="Proteomes" id="UP001597059">
    <property type="component" value="Unassembled WGS sequence"/>
</dbReference>
<dbReference type="PANTHER" id="PTHR30069">
    <property type="entry name" value="TONB-DEPENDENT OUTER MEMBRANE RECEPTOR"/>
    <property type="match status" value="1"/>
</dbReference>
<evidence type="ECO:0000259" key="16">
    <source>
        <dbReference type="Pfam" id="PF07715"/>
    </source>
</evidence>
<dbReference type="NCBIfam" id="TIGR01786">
    <property type="entry name" value="TonB-hemlactrns"/>
    <property type="match status" value="1"/>
</dbReference>
<evidence type="ECO:0000256" key="14">
    <source>
        <dbReference type="SAM" id="SignalP"/>
    </source>
</evidence>
<dbReference type="Pfam" id="PF00593">
    <property type="entry name" value="TonB_dep_Rec_b-barrel"/>
    <property type="match status" value="1"/>
</dbReference>
<dbReference type="Gene3D" id="2.40.170.20">
    <property type="entry name" value="TonB-dependent receptor, beta-barrel domain"/>
    <property type="match status" value="1"/>
</dbReference>
<keyword evidence="5 11" id="KW-0812">Transmembrane</keyword>
<dbReference type="EMBL" id="JBHTMN010000018">
    <property type="protein sequence ID" value="MFD1384997.1"/>
    <property type="molecule type" value="Genomic_DNA"/>
</dbReference>
<keyword evidence="6 14" id="KW-0732">Signal</keyword>
<keyword evidence="18" id="KW-1185">Reference proteome</keyword>
<evidence type="ECO:0000256" key="13">
    <source>
        <dbReference type="SAM" id="MobiDB-lite"/>
    </source>
</evidence>
<evidence type="ECO:0000256" key="10">
    <source>
        <dbReference type="ARBA" id="ARBA00023237"/>
    </source>
</evidence>
<dbReference type="RefSeq" id="WP_377369742.1">
    <property type="nucleotide sequence ID" value="NZ_JBHTMN010000018.1"/>
</dbReference>
<keyword evidence="9 17" id="KW-0675">Receptor</keyword>
<keyword evidence="8 11" id="KW-0472">Membrane</keyword>
<keyword evidence="3 11" id="KW-0813">Transport</keyword>
<evidence type="ECO:0000256" key="3">
    <source>
        <dbReference type="ARBA" id="ARBA00022448"/>
    </source>
</evidence>
<comment type="similarity">
    <text evidence="2">Belongs to the TonB-dependent receptor family. Hemoglobin/haptoglobin binding protein subfamily.</text>
</comment>
<feature type="signal peptide" evidence="14">
    <location>
        <begin position="1"/>
        <end position="23"/>
    </location>
</feature>
<keyword evidence="7 12" id="KW-0798">TonB box</keyword>